<dbReference type="GO" id="GO:0034398">
    <property type="term" value="P:telomere tethering at nuclear periphery"/>
    <property type="evidence" value="ECO:0007669"/>
    <property type="project" value="TreeGrafter"/>
</dbReference>
<keyword evidence="8" id="KW-0539">Nucleus</keyword>
<dbReference type="GO" id="GO:0006606">
    <property type="term" value="P:protein import into nucleus"/>
    <property type="evidence" value="ECO:0007669"/>
    <property type="project" value="TreeGrafter"/>
</dbReference>
<dbReference type="GO" id="GO:0000973">
    <property type="term" value="P:post-transcriptional tethering of RNA polymerase II gene DNA at nuclear periphery"/>
    <property type="evidence" value="ECO:0007669"/>
    <property type="project" value="TreeGrafter"/>
</dbReference>
<dbReference type="GO" id="GO:0008139">
    <property type="term" value="F:nuclear localization sequence binding"/>
    <property type="evidence" value="ECO:0007669"/>
    <property type="project" value="TreeGrafter"/>
</dbReference>
<dbReference type="InterPro" id="IPR007230">
    <property type="entry name" value="Nup98_auto-Pept-S59_dom"/>
</dbReference>
<comment type="similarity">
    <text evidence="2">Belongs to the nucleoporin GLFG family.</text>
</comment>
<evidence type="ECO:0000256" key="3">
    <source>
        <dbReference type="ARBA" id="ARBA00022448"/>
    </source>
</evidence>
<dbReference type="PANTHER" id="PTHR23198">
    <property type="entry name" value="NUCLEOPORIN"/>
    <property type="match status" value="1"/>
</dbReference>
<evidence type="ECO:0000313" key="12">
    <source>
        <dbReference type="Proteomes" id="UP001176517"/>
    </source>
</evidence>
<feature type="non-terminal residue" evidence="11">
    <location>
        <position position="383"/>
    </location>
</feature>
<evidence type="ECO:0000313" key="11">
    <source>
        <dbReference type="EMBL" id="KAK0541808.1"/>
    </source>
</evidence>
<dbReference type="GO" id="GO:0006405">
    <property type="term" value="P:RNA export from nucleus"/>
    <property type="evidence" value="ECO:0007669"/>
    <property type="project" value="TreeGrafter"/>
</dbReference>
<feature type="region of interest" description="Disordered" evidence="9">
    <location>
        <begin position="1"/>
        <end position="20"/>
    </location>
</feature>
<dbReference type="GO" id="GO:0003723">
    <property type="term" value="F:RNA binding"/>
    <property type="evidence" value="ECO:0007669"/>
    <property type="project" value="TreeGrafter"/>
</dbReference>
<keyword evidence="6" id="KW-0811">Translocation</keyword>
<comment type="caution">
    <text evidence="11">The sequence shown here is derived from an EMBL/GenBank/DDBJ whole genome shotgun (WGS) entry which is preliminary data.</text>
</comment>
<dbReference type="GO" id="GO:0017056">
    <property type="term" value="F:structural constituent of nuclear pore"/>
    <property type="evidence" value="ECO:0007669"/>
    <property type="project" value="InterPro"/>
</dbReference>
<keyword evidence="3" id="KW-0813">Transport</keyword>
<dbReference type="SUPFAM" id="SSF82215">
    <property type="entry name" value="C-terminal autoproteolytic domain of nucleoporin nup98"/>
    <property type="match status" value="1"/>
</dbReference>
<keyword evidence="5" id="KW-0653">Protein transport</keyword>
<dbReference type="InterPro" id="IPR036903">
    <property type="entry name" value="Nup98_auto-Pept-S59_dom_sf"/>
</dbReference>
<comment type="subcellular location">
    <subcellularLocation>
        <location evidence="1">Nucleus</location>
        <location evidence="1">Nuclear pore complex</location>
    </subcellularLocation>
</comment>
<sequence>SSAANPHEGETDSLPGGYKMSPTLAELRRMTKTELRTVHDFTVSRPGFGSVRFLPPVDLSEIPSLSTIAGGIVQIRSKECYVYPGKEECLPGTDGMITGYTPGPTAAPGQALNITAVISLDKCWPSERETRHPIKDLDHPRYKQHISKLEKKADTKFLGFHAATGSWQFQVEHFSRYGIDEDEVEDEPTAHLKNPTDAYKPRLKLLQQMQYRHAAAISFRDQHLPDPRGNMVAGSSSLFAYYSYAVGGLSEQSTKASAMSTADAAASSISSSSSALPKSSSASSVKSASSLSFRSLSGSISKMIDKAAASLKRRREPELYDHLMDTDSVLLAATEEVMRRSNADSRPAHIVAQHDGGWEEIGVASSSAASSPYPQLPRLRAPL</sequence>
<organism evidence="11 12">
    <name type="scientific">Tilletia horrida</name>
    <dbReference type="NCBI Taxonomy" id="155126"/>
    <lineage>
        <taxon>Eukaryota</taxon>
        <taxon>Fungi</taxon>
        <taxon>Dikarya</taxon>
        <taxon>Basidiomycota</taxon>
        <taxon>Ustilaginomycotina</taxon>
        <taxon>Exobasidiomycetes</taxon>
        <taxon>Tilletiales</taxon>
        <taxon>Tilletiaceae</taxon>
        <taxon>Tilletia</taxon>
    </lineage>
</organism>
<evidence type="ECO:0000256" key="5">
    <source>
        <dbReference type="ARBA" id="ARBA00022927"/>
    </source>
</evidence>
<accession>A0AAN6GMP5</accession>
<evidence type="ECO:0000259" key="10">
    <source>
        <dbReference type="PROSITE" id="PS51434"/>
    </source>
</evidence>
<evidence type="ECO:0000256" key="2">
    <source>
        <dbReference type="ARBA" id="ARBA00008926"/>
    </source>
</evidence>
<keyword evidence="12" id="KW-1185">Reference proteome</keyword>
<evidence type="ECO:0000256" key="8">
    <source>
        <dbReference type="ARBA" id="ARBA00023242"/>
    </source>
</evidence>
<dbReference type="GO" id="GO:0051028">
    <property type="term" value="P:mRNA transport"/>
    <property type="evidence" value="ECO:0007669"/>
    <property type="project" value="UniProtKB-KW"/>
</dbReference>
<dbReference type="PANTHER" id="PTHR23198:SF6">
    <property type="entry name" value="NUCLEAR PORE COMPLEX PROTEIN NUP98-NUP96"/>
    <property type="match status" value="1"/>
</dbReference>
<dbReference type="EMBL" id="JAPDMZ010000742">
    <property type="protein sequence ID" value="KAK0541808.1"/>
    <property type="molecule type" value="Genomic_DNA"/>
</dbReference>
<feature type="non-terminal residue" evidence="11">
    <location>
        <position position="1"/>
    </location>
</feature>
<proteinExistence type="inferred from homology"/>
<dbReference type="Proteomes" id="UP001176517">
    <property type="component" value="Unassembled WGS sequence"/>
</dbReference>
<feature type="region of interest" description="Disordered" evidence="9">
    <location>
        <begin position="364"/>
        <end position="383"/>
    </location>
</feature>
<keyword evidence="7" id="KW-0906">Nuclear pore complex</keyword>
<keyword evidence="4" id="KW-0509">mRNA transport</keyword>
<dbReference type="Pfam" id="PF04096">
    <property type="entry name" value="Nucleoporin2"/>
    <property type="match status" value="1"/>
</dbReference>
<dbReference type="InterPro" id="IPR037665">
    <property type="entry name" value="Nucleoporin_S59-like"/>
</dbReference>
<evidence type="ECO:0000256" key="6">
    <source>
        <dbReference type="ARBA" id="ARBA00023010"/>
    </source>
</evidence>
<evidence type="ECO:0000256" key="1">
    <source>
        <dbReference type="ARBA" id="ARBA00004567"/>
    </source>
</evidence>
<protein>
    <recommendedName>
        <fullName evidence="10">Peptidase S59 domain-containing protein</fullName>
    </recommendedName>
</protein>
<feature type="domain" description="Peptidase S59" evidence="10">
    <location>
        <begin position="15"/>
        <end position="174"/>
    </location>
</feature>
<dbReference type="AlphaFoldDB" id="A0AAN6GMP5"/>
<dbReference type="PROSITE" id="PS51434">
    <property type="entry name" value="NUP_C"/>
    <property type="match status" value="1"/>
</dbReference>
<dbReference type="Gene3D" id="3.30.1610.10">
    <property type="entry name" value="Peptidase S59, nucleoporin"/>
    <property type="match status" value="1"/>
</dbReference>
<evidence type="ECO:0000256" key="4">
    <source>
        <dbReference type="ARBA" id="ARBA00022816"/>
    </source>
</evidence>
<reference evidence="11" key="1">
    <citation type="journal article" date="2023" name="PhytoFront">
        <title>Draft Genome Resources of Seven Strains of Tilletia horrida, Causal Agent of Kernel Smut of Rice.</title>
        <authorList>
            <person name="Khanal S."/>
            <person name="Antony Babu S."/>
            <person name="Zhou X.G."/>
        </authorList>
    </citation>
    <scope>NUCLEOTIDE SEQUENCE</scope>
    <source>
        <strain evidence="11">TX6</strain>
    </source>
</reference>
<name>A0AAN6GMP5_9BASI</name>
<dbReference type="GO" id="GO:0044614">
    <property type="term" value="C:nuclear pore cytoplasmic filaments"/>
    <property type="evidence" value="ECO:0007669"/>
    <property type="project" value="TreeGrafter"/>
</dbReference>
<evidence type="ECO:0000256" key="7">
    <source>
        <dbReference type="ARBA" id="ARBA00023132"/>
    </source>
</evidence>
<evidence type="ECO:0000256" key="9">
    <source>
        <dbReference type="SAM" id="MobiDB-lite"/>
    </source>
</evidence>
<gene>
    <name evidence="11" type="ORF">OC846_006935</name>
</gene>